<dbReference type="SUPFAM" id="SSF56112">
    <property type="entry name" value="Protein kinase-like (PK-like)"/>
    <property type="match status" value="1"/>
</dbReference>
<evidence type="ECO:0000259" key="5">
    <source>
        <dbReference type="Pfam" id="PF02816"/>
    </source>
</evidence>
<dbReference type="EMBL" id="GL883166">
    <property type="protein sequence ID" value="EGF98966.1"/>
    <property type="molecule type" value="Genomic_DNA"/>
</dbReference>
<keyword evidence="1" id="KW-0723">Serine/threonine-protein kinase</keyword>
<evidence type="ECO:0000256" key="2">
    <source>
        <dbReference type="ARBA" id="ARBA00022679"/>
    </source>
</evidence>
<organism evidence="7">
    <name type="scientific">Melampsora larici-populina (strain 98AG31 / pathotype 3-4-7)</name>
    <name type="common">Poplar leaf rust fungus</name>
    <dbReference type="NCBI Taxonomy" id="747676"/>
    <lineage>
        <taxon>Eukaryota</taxon>
        <taxon>Fungi</taxon>
        <taxon>Dikarya</taxon>
        <taxon>Basidiomycota</taxon>
        <taxon>Pucciniomycotina</taxon>
        <taxon>Pucciniomycetes</taxon>
        <taxon>Pucciniales</taxon>
        <taxon>Melampsoraceae</taxon>
        <taxon>Melampsora</taxon>
    </lineage>
</organism>
<evidence type="ECO:0000256" key="4">
    <source>
        <dbReference type="SAM" id="MobiDB-lite"/>
    </source>
</evidence>
<dbReference type="AlphaFoldDB" id="F4S8T8"/>
<evidence type="ECO:0000313" key="6">
    <source>
        <dbReference type="EMBL" id="EGF98966.1"/>
    </source>
</evidence>
<dbReference type="HOGENOM" id="CLU_1687034_0_0_1"/>
<evidence type="ECO:0000313" key="7">
    <source>
        <dbReference type="Proteomes" id="UP000001072"/>
    </source>
</evidence>
<dbReference type="InterPro" id="IPR011009">
    <property type="entry name" value="Kinase-like_dom_sf"/>
</dbReference>
<reference evidence="7" key="1">
    <citation type="journal article" date="2011" name="Proc. Natl. Acad. Sci. U.S.A.">
        <title>Obligate biotrophy features unraveled by the genomic analysis of rust fungi.</title>
        <authorList>
            <person name="Duplessis S."/>
            <person name="Cuomo C.A."/>
            <person name="Lin Y.-C."/>
            <person name="Aerts A."/>
            <person name="Tisserant E."/>
            <person name="Veneault-Fourrey C."/>
            <person name="Joly D.L."/>
            <person name="Hacquard S."/>
            <person name="Amselem J."/>
            <person name="Cantarel B.L."/>
            <person name="Chiu R."/>
            <person name="Coutinho P.M."/>
            <person name="Feau N."/>
            <person name="Field M."/>
            <person name="Frey P."/>
            <person name="Gelhaye E."/>
            <person name="Goldberg J."/>
            <person name="Grabherr M.G."/>
            <person name="Kodira C.D."/>
            <person name="Kohler A."/>
            <person name="Kuees U."/>
            <person name="Lindquist E.A."/>
            <person name="Lucas S.M."/>
            <person name="Mago R."/>
            <person name="Mauceli E."/>
            <person name="Morin E."/>
            <person name="Murat C."/>
            <person name="Pangilinan J.L."/>
            <person name="Park R."/>
            <person name="Pearson M."/>
            <person name="Quesneville H."/>
            <person name="Rouhier N."/>
            <person name="Sakthikumar S."/>
            <person name="Salamov A.A."/>
            <person name="Schmutz J."/>
            <person name="Selles B."/>
            <person name="Shapiro H."/>
            <person name="Tanguay P."/>
            <person name="Tuskan G.A."/>
            <person name="Henrissat B."/>
            <person name="Van de Peer Y."/>
            <person name="Rouze P."/>
            <person name="Ellis J.G."/>
            <person name="Dodds P.N."/>
            <person name="Schein J.E."/>
            <person name="Zhong S."/>
            <person name="Hamelin R.C."/>
            <person name="Grigoriev I.V."/>
            <person name="Szabo L.J."/>
            <person name="Martin F."/>
        </authorList>
    </citation>
    <scope>NUCLEOTIDE SEQUENCE [LARGE SCALE GENOMIC DNA]</scope>
    <source>
        <strain evidence="7">98AG31 / pathotype 3-4-7</strain>
    </source>
</reference>
<sequence length="156" mass="17757">MCFSIHVTNDQKLLLNTLQVVFNMVLRDDPSTYHIEEILKQPLQVICTTKNFCPSQPDSLLLDLLSGFVHFTYKYFRGQALVANIKVKDGFLTGMCMVDLSHCCGTTCFALDLKPKSFKYENVGTQDNETPKLEEDESEERGHEDNAQNEILDCLN</sequence>
<dbReference type="OrthoDB" id="301415at2759"/>
<feature type="domain" description="Alpha-type protein kinase" evidence="5">
    <location>
        <begin position="19"/>
        <end position="107"/>
    </location>
</feature>
<accession>F4S8T8</accession>
<evidence type="ECO:0000256" key="3">
    <source>
        <dbReference type="ARBA" id="ARBA00022777"/>
    </source>
</evidence>
<dbReference type="VEuPathDB" id="FungiDB:MELLADRAFT_68947"/>
<feature type="region of interest" description="Disordered" evidence="4">
    <location>
        <begin position="122"/>
        <end position="156"/>
    </location>
</feature>
<dbReference type="Pfam" id="PF02816">
    <property type="entry name" value="Alpha_kinase"/>
    <property type="match status" value="1"/>
</dbReference>
<dbReference type="RefSeq" id="XP_007417750.1">
    <property type="nucleotide sequence ID" value="XM_007417688.1"/>
</dbReference>
<proteinExistence type="predicted"/>
<dbReference type="GO" id="GO:0005524">
    <property type="term" value="F:ATP binding"/>
    <property type="evidence" value="ECO:0007669"/>
    <property type="project" value="InterPro"/>
</dbReference>
<dbReference type="Proteomes" id="UP000001072">
    <property type="component" value="Unassembled WGS sequence"/>
</dbReference>
<gene>
    <name evidence="6" type="ORF">MELLADRAFT_68947</name>
</gene>
<name>F4S8T8_MELLP</name>
<dbReference type="InParanoid" id="F4S8T8"/>
<dbReference type="GO" id="GO:0004674">
    <property type="term" value="F:protein serine/threonine kinase activity"/>
    <property type="evidence" value="ECO:0007669"/>
    <property type="project" value="UniProtKB-KW"/>
</dbReference>
<keyword evidence="7" id="KW-1185">Reference proteome</keyword>
<dbReference type="InterPro" id="IPR004166">
    <property type="entry name" value="a-kinase_dom"/>
</dbReference>
<protein>
    <recommendedName>
        <fullName evidence="5">Alpha-type protein kinase domain-containing protein</fullName>
    </recommendedName>
</protein>
<evidence type="ECO:0000256" key="1">
    <source>
        <dbReference type="ARBA" id="ARBA00022527"/>
    </source>
</evidence>
<keyword evidence="2" id="KW-0808">Transferase</keyword>
<dbReference type="GeneID" id="18931139"/>
<keyword evidence="3" id="KW-0418">Kinase</keyword>
<dbReference type="KEGG" id="mlr:MELLADRAFT_68947"/>